<reference evidence="4 6" key="1">
    <citation type="journal article" date="2015" name="Stand. Genomic Sci.">
        <title>Genomic Encyclopedia of Bacterial and Archaeal Type Strains, Phase III: the genomes of soil and plant-associated and newly described type strains.</title>
        <authorList>
            <person name="Whitman W.B."/>
            <person name="Woyke T."/>
            <person name="Klenk H.P."/>
            <person name="Zhou Y."/>
            <person name="Lilburn T.G."/>
            <person name="Beck B.J."/>
            <person name="De Vos P."/>
            <person name="Vandamme P."/>
            <person name="Eisen J.A."/>
            <person name="Garrity G."/>
            <person name="Hugenholtz P."/>
            <person name="Kyrpides N.C."/>
        </authorList>
    </citation>
    <scope>NUCLEOTIDE SEQUENCE [LARGE SCALE GENOMIC DNA]</scope>
    <source>
        <strain evidence="4 6">P5626</strain>
    </source>
</reference>
<dbReference type="RefSeq" id="WP_132033860.1">
    <property type="nucleotide sequence ID" value="NZ_QWDN01000002.1"/>
</dbReference>
<keyword evidence="6" id="KW-1185">Reference proteome</keyword>
<dbReference type="GO" id="GO:0003700">
    <property type="term" value="F:DNA-binding transcription factor activity"/>
    <property type="evidence" value="ECO:0007669"/>
    <property type="project" value="InterPro"/>
</dbReference>
<dbReference type="Proteomes" id="UP000295270">
    <property type="component" value="Unassembled WGS sequence"/>
</dbReference>
<feature type="domain" description="HTH araC/xylS-type" evidence="3">
    <location>
        <begin position="188"/>
        <end position="286"/>
    </location>
</feature>
<accession>A0A4Y7UGZ5</accession>
<dbReference type="AlphaFoldDB" id="A0A4Y7UGZ5"/>
<dbReference type="SMART" id="SM00342">
    <property type="entry name" value="HTH_ARAC"/>
    <property type="match status" value="1"/>
</dbReference>
<dbReference type="PANTHER" id="PTHR47893">
    <property type="entry name" value="REGULATORY PROTEIN PCHR"/>
    <property type="match status" value="1"/>
</dbReference>
<dbReference type="SUPFAM" id="SSF46689">
    <property type="entry name" value="Homeodomain-like"/>
    <property type="match status" value="2"/>
</dbReference>
<dbReference type="PROSITE" id="PS01124">
    <property type="entry name" value="HTH_ARAC_FAMILY_2"/>
    <property type="match status" value="1"/>
</dbReference>
<reference evidence="5 7" key="2">
    <citation type="journal article" date="2018" name="Syst. Appl. Microbiol.">
        <title>Flavobacterium circumlabens sp. nov. and Flavobacterium cupreum sp. nov., two psychrotrophic species isolated from Antarctic environmental samples.</title>
        <authorList>
            <person name="Kralova S."/>
            <person name="Busse H.J."/>
            <person name="Svec P."/>
            <person name="Maslanova I."/>
            <person name="Stankova E."/>
            <person name="Bartak M."/>
            <person name="Sedlacek I."/>
        </authorList>
    </citation>
    <scope>NUCLEOTIDE SEQUENCE [LARGE SCALE GENOMIC DNA]</scope>
    <source>
        <strain evidence="5 7">CCM 8828</strain>
    </source>
</reference>
<evidence type="ECO:0000313" key="6">
    <source>
        <dbReference type="Proteomes" id="UP000295270"/>
    </source>
</evidence>
<dbReference type="InterPro" id="IPR009057">
    <property type="entry name" value="Homeodomain-like_sf"/>
</dbReference>
<evidence type="ECO:0000259" key="3">
    <source>
        <dbReference type="PROSITE" id="PS01124"/>
    </source>
</evidence>
<dbReference type="Pfam" id="PF12833">
    <property type="entry name" value="HTH_18"/>
    <property type="match status" value="1"/>
</dbReference>
<dbReference type="EMBL" id="SLWA01000002">
    <property type="protein sequence ID" value="TCN59868.1"/>
    <property type="molecule type" value="Genomic_DNA"/>
</dbReference>
<comment type="caution">
    <text evidence="5">The sequence shown here is derived from an EMBL/GenBank/DDBJ whole genome shotgun (WGS) entry which is preliminary data.</text>
</comment>
<dbReference type="Proteomes" id="UP000298340">
    <property type="component" value="Unassembled WGS sequence"/>
</dbReference>
<proteinExistence type="predicted"/>
<dbReference type="Gene3D" id="1.10.10.60">
    <property type="entry name" value="Homeodomain-like"/>
    <property type="match status" value="2"/>
</dbReference>
<evidence type="ECO:0000313" key="4">
    <source>
        <dbReference type="EMBL" id="TCN59868.1"/>
    </source>
</evidence>
<reference evidence="4" key="3">
    <citation type="submission" date="2019-03" db="EMBL/GenBank/DDBJ databases">
        <authorList>
            <person name="Whitman W."/>
            <person name="Huntemann M."/>
            <person name="Clum A."/>
            <person name="Pillay M."/>
            <person name="Palaniappan K."/>
            <person name="Varghese N."/>
            <person name="Mikhailova N."/>
            <person name="Stamatis D."/>
            <person name="Reddy T."/>
            <person name="Daum C."/>
            <person name="Shapiro N."/>
            <person name="Ivanova N."/>
            <person name="Kyrpides N."/>
            <person name="Woyke T."/>
        </authorList>
    </citation>
    <scope>NUCLEOTIDE SEQUENCE</scope>
    <source>
        <strain evidence="4">P5626</strain>
    </source>
</reference>
<evidence type="ECO:0000256" key="1">
    <source>
        <dbReference type="ARBA" id="ARBA00023015"/>
    </source>
</evidence>
<dbReference type="InterPro" id="IPR018060">
    <property type="entry name" value="HTH_AraC"/>
</dbReference>
<gene>
    <name evidence="5" type="ORF">D0809_08060</name>
    <name evidence="4" type="ORF">EV142_102488</name>
</gene>
<name>A0A4Y7UGZ5_9FLAO</name>
<sequence>MTTDIIELNDFIVLIEQSNATKPFVQKCEIDGDAVGFAFYGSGNVELEIKHNNQTKYLTNTTGLAICFFGNQKVEFAHKIEPDKPLQSISIFTKLKNLPSLHQAEKEVFEKYLPQLVHPKEHFVKGPSFYMTLDMQLAVQKIFNTTYIENTRLLFLKSQVNELLAHFFGLLASDQKNAFSEKDRDKIFQAREIVTTHYSQPPSISQLSKMVGLNSNKLKKNFKELFGVPVFKYIQEERLNKAYELLQNSDKTVQEAVWEVGYESLSSFSNAFYKKFATRPNTVKQKCFSDKS</sequence>
<protein>
    <submittedName>
        <fullName evidence="5">AraC family transcriptional regulator</fullName>
    </submittedName>
    <submittedName>
        <fullName evidence="4">AraC-like DNA-binding protein</fullName>
    </submittedName>
</protein>
<dbReference type="PANTHER" id="PTHR47893:SF1">
    <property type="entry name" value="REGULATORY PROTEIN PCHR"/>
    <property type="match status" value="1"/>
</dbReference>
<keyword evidence="2" id="KW-0804">Transcription</keyword>
<evidence type="ECO:0000256" key="2">
    <source>
        <dbReference type="ARBA" id="ARBA00023163"/>
    </source>
</evidence>
<keyword evidence="1" id="KW-0805">Transcription regulation</keyword>
<dbReference type="InterPro" id="IPR053142">
    <property type="entry name" value="PchR_regulatory_protein"/>
</dbReference>
<evidence type="ECO:0000313" key="5">
    <source>
        <dbReference type="EMBL" id="TEB45122.1"/>
    </source>
</evidence>
<dbReference type="OrthoDB" id="799767at2"/>
<dbReference type="EMBL" id="QWDN01000002">
    <property type="protein sequence ID" value="TEB45122.1"/>
    <property type="molecule type" value="Genomic_DNA"/>
</dbReference>
<organism evidence="5 7">
    <name type="scientific">Flavobacterium circumlabens</name>
    <dbReference type="NCBI Taxonomy" id="2133765"/>
    <lineage>
        <taxon>Bacteria</taxon>
        <taxon>Pseudomonadati</taxon>
        <taxon>Bacteroidota</taxon>
        <taxon>Flavobacteriia</taxon>
        <taxon>Flavobacteriales</taxon>
        <taxon>Flavobacteriaceae</taxon>
        <taxon>Flavobacterium</taxon>
    </lineage>
</organism>
<dbReference type="GO" id="GO:0043565">
    <property type="term" value="F:sequence-specific DNA binding"/>
    <property type="evidence" value="ECO:0007669"/>
    <property type="project" value="InterPro"/>
</dbReference>
<evidence type="ECO:0000313" key="7">
    <source>
        <dbReference type="Proteomes" id="UP000298340"/>
    </source>
</evidence>